<feature type="compositionally biased region" description="Basic residues" evidence="7">
    <location>
        <begin position="1"/>
        <end position="11"/>
    </location>
</feature>
<feature type="transmembrane region" description="Helical" evidence="8">
    <location>
        <begin position="162"/>
        <end position="180"/>
    </location>
</feature>
<organism evidence="9 10">
    <name type="scientific">Bifidobacterium apri</name>
    <dbReference type="NCBI Taxonomy" id="1769423"/>
    <lineage>
        <taxon>Bacteria</taxon>
        <taxon>Bacillati</taxon>
        <taxon>Actinomycetota</taxon>
        <taxon>Actinomycetes</taxon>
        <taxon>Bifidobacteriales</taxon>
        <taxon>Bifidobacteriaceae</taxon>
        <taxon>Bifidobacterium</taxon>
    </lineage>
</organism>
<dbReference type="GO" id="GO:0005886">
    <property type="term" value="C:plasma membrane"/>
    <property type="evidence" value="ECO:0007669"/>
    <property type="project" value="UniProtKB-SubCell"/>
</dbReference>
<evidence type="ECO:0000313" key="10">
    <source>
        <dbReference type="Proteomes" id="UP000440041"/>
    </source>
</evidence>
<sequence>MAHASNTRHHTAAAIGPDLTTSPVSPDRTTSTVGQVSATRPVEPINTSRTTEPIDTKPTDTKPVSTKPTCKDANTSANTEPTHATDHTNPQNPEQSTPSRTHSNTGNLTHGPLIPAMLRFSIPYLITCFLQSCYELVDLLIVGRFNGADSVSAVSTGSQMTHLVTVTIVGLTTGITVTISHAIGAKRMDKVQRQIGQSIRLFTLVAIIATIILATCADPLLRLLATPTEAFSQAHDYVTICFLGTPFIVAYNVISAIFRGFGDSRHPMYFVALAGLLNVGLDLAFIGGAHMQAAGAALATVISQAFSVAAALVYLNIANSGIRLRAADLVYDWAGTRQILTIGTPIAIQELCIQVSFIVITAIANGRGLEISASVGIVEKIISFLFLVPSAMLSTVSVVAGQNAGARQHSRSKAALRYGITMCVIYGAVICIACQIWGAGIVRIFSPDDETVVRYGAQYLSSYSFDCILAGVHFCFSGFFSAYGKSMYTFAHNIISVLTVRIPGAYVASLLWPDNLFPMGCAAPLGSLLSILICSALYYLRFSKRHPAAIQTE</sequence>
<keyword evidence="6 8" id="KW-0472">Membrane</keyword>
<dbReference type="PANTHER" id="PTHR43549">
    <property type="entry name" value="MULTIDRUG RESISTANCE PROTEIN YPNP-RELATED"/>
    <property type="match status" value="1"/>
</dbReference>
<feature type="compositionally biased region" description="Polar residues" evidence="7">
    <location>
        <begin position="62"/>
        <end position="108"/>
    </location>
</feature>
<feature type="transmembrane region" description="Helical" evidence="8">
    <location>
        <begin position="517"/>
        <end position="540"/>
    </location>
</feature>
<evidence type="ECO:0000256" key="1">
    <source>
        <dbReference type="ARBA" id="ARBA00004651"/>
    </source>
</evidence>
<dbReference type="EMBL" id="WBSO01000001">
    <property type="protein sequence ID" value="KAB8301860.1"/>
    <property type="molecule type" value="Genomic_DNA"/>
</dbReference>
<dbReference type="Pfam" id="PF01554">
    <property type="entry name" value="MatE"/>
    <property type="match status" value="2"/>
</dbReference>
<dbReference type="InterPro" id="IPR002528">
    <property type="entry name" value="MATE_fam"/>
</dbReference>
<comment type="subcellular location">
    <subcellularLocation>
        <location evidence="1">Cell membrane</location>
        <topology evidence="1">Multi-pass membrane protein</topology>
    </subcellularLocation>
</comment>
<accession>A0A6A2VGV7</accession>
<feature type="transmembrane region" description="Helical" evidence="8">
    <location>
        <begin position="296"/>
        <end position="318"/>
    </location>
</feature>
<evidence type="ECO:0000256" key="3">
    <source>
        <dbReference type="ARBA" id="ARBA00022475"/>
    </source>
</evidence>
<dbReference type="Proteomes" id="UP000440041">
    <property type="component" value="Unassembled WGS sequence"/>
</dbReference>
<keyword evidence="2" id="KW-0813">Transport</keyword>
<feature type="transmembrane region" description="Helical" evidence="8">
    <location>
        <begin position="270"/>
        <end position="290"/>
    </location>
</feature>
<dbReference type="GO" id="GO:0015297">
    <property type="term" value="F:antiporter activity"/>
    <property type="evidence" value="ECO:0007669"/>
    <property type="project" value="InterPro"/>
</dbReference>
<reference evidence="9 10" key="1">
    <citation type="submission" date="2019-09" db="EMBL/GenBank/DDBJ databases">
        <title>Characterization of the phylogenetic diversity of two novel species belonging to the genus Bifidobacterium: Bifidobacterium cebidarum sp. nov. and Bifidobacterium leontopitheci sp. nov.</title>
        <authorList>
            <person name="Lugli G.A."/>
            <person name="Duranti S."/>
            <person name="Milani C."/>
            <person name="Turroni F."/>
            <person name="Ventura M."/>
        </authorList>
    </citation>
    <scope>NUCLEOTIDE SEQUENCE [LARGE SCALE GENOMIC DNA]</scope>
    <source>
        <strain evidence="9 10">DSM 100238</strain>
    </source>
</reference>
<feature type="compositionally biased region" description="Polar residues" evidence="7">
    <location>
        <begin position="19"/>
        <end position="38"/>
    </location>
</feature>
<comment type="caution">
    <text evidence="9">The sequence shown here is derived from an EMBL/GenBank/DDBJ whole genome shotgun (WGS) entry which is preliminary data.</text>
</comment>
<feature type="transmembrane region" description="Helical" evidence="8">
    <location>
        <begin position="490"/>
        <end position="511"/>
    </location>
</feature>
<keyword evidence="5 8" id="KW-1133">Transmembrane helix</keyword>
<feature type="transmembrane region" description="Helical" evidence="8">
    <location>
        <begin position="462"/>
        <end position="483"/>
    </location>
</feature>
<evidence type="ECO:0000313" key="9">
    <source>
        <dbReference type="EMBL" id="KAB8301860.1"/>
    </source>
</evidence>
<feature type="transmembrane region" description="Helical" evidence="8">
    <location>
        <begin position="418"/>
        <end position="442"/>
    </location>
</feature>
<feature type="transmembrane region" description="Helical" evidence="8">
    <location>
        <begin position="201"/>
        <end position="225"/>
    </location>
</feature>
<evidence type="ECO:0000256" key="4">
    <source>
        <dbReference type="ARBA" id="ARBA00022692"/>
    </source>
</evidence>
<evidence type="ECO:0000256" key="5">
    <source>
        <dbReference type="ARBA" id="ARBA00022989"/>
    </source>
</evidence>
<evidence type="ECO:0000256" key="7">
    <source>
        <dbReference type="SAM" id="MobiDB-lite"/>
    </source>
</evidence>
<protein>
    <submittedName>
        <fullName evidence="9">Efflux protein, MatE family</fullName>
    </submittedName>
</protein>
<dbReference type="NCBIfam" id="TIGR00797">
    <property type="entry name" value="matE"/>
    <property type="match status" value="1"/>
</dbReference>
<feature type="transmembrane region" description="Helical" evidence="8">
    <location>
        <begin position="339"/>
        <end position="364"/>
    </location>
</feature>
<evidence type="ECO:0000256" key="8">
    <source>
        <dbReference type="SAM" id="Phobius"/>
    </source>
</evidence>
<gene>
    <name evidence="9" type="ORF">DSM100238_0179</name>
</gene>
<feature type="transmembrane region" description="Helical" evidence="8">
    <location>
        <begin position="122"/>
        <end position="142"/>
    </location>
</feature>
<dbReference type="CDD" id="cd13138">
    <property type="entry name" value="MATE_yoeA_like"/>
    <property type="match status" value="1"/>
</dbReference>
<keyword evidence="3" id="KW-1003">Cell membrane</keyword>
<evidence type="ECO:0000256" key="6">
    <source>
        <dbReference type="ARBA" id="ARBA00023136"/>
    </source>
</evidence>
<name>A0A6A2VGV7_9BIFI</name>
<dbReference type="RefSeq" id="WP_240812259.1">
    <property type="nucleotide sequence ID" value="NZ_JBHLXF010000037.1"/>
</dbReference>
<dbReference type="AlphaFoldDB" id="A0A6A2VGV7"/>
<keyword evidence="4 8" id="KW-0812">Transmembrane</keyword>
<dbReference type="PANTHER" id="PTHR43549:SF3">
    <property type="entry name" value="MULTIDRUG RESISTANCE PROTEIN YPNP-RELATED"/>
    <property type="match status" value="1"/>
</dbReference>
<dbReference type="GO" id="GO:0042910">
    <property type="term" value="F:xenobiotic transmembrane transporter activity"/>
    <property type="evidence" value="ECO:0007669"/>
    <property type="project" value="InterPro"/>
</dbReference>
<feature type="transmembrane region" description="Helical" evidence="8">
    <location>
        <begin position="384"/>
        <end position="406"/>
    </location>
</feature>
<feature type="region of interest" description="Disordered" evidence="7">
    <location>
        <begin position="1"/>
        <end position="108"/>
    </location>
</feature>
<feature type="transmembrane region" description="Helical" evidence="8">
    <location>
        <begin position="237"/>
        <end position="258"/>
    </location>
</feature>
<keyword evidence="10" id="KW-1185">Reference proteome</keyword>
<evidence type="ECO:0000256" key="2">
    <source>
        <dbReference type="ARBA" id="ARBA00022448"/>
    </source>
</evidence>
<dbReference type="InterPro" id="IPR052031">
    <property type="entry name" value="Membrane_Transporter-Flippase"/>
</dbReference>
<proteinExistence type="predicted"/>